<reference evidence="2 3" key="1">
    <citation type="submission" date="2018-11" db="EMBL/GenBank/DDBJ databases">
        <authorList>
            <consortium name="Pathogen Informatics"/>
        </authorList>
    </citation>
    <scope>NUCLEOTIDE SEQUENCE [LARGE SCALE GENOMIC DNA]</scope>
</reference>
<evidence type="ECO:0000313" key="3">
    <source>
        <dbReference type="Proteomes" id="UP000270094"/>
    </source>
</evidence>
<feature type="region of interest" description="Disordered" evidence="1">
    <location>
        <begin position="1"/>
        <end position="58"/>
    </location>
</feature>
<gene>
    <name evidence="2" type="ORF">SVUK_LOCUS3713</name>
</gene>
<keyword evidence="3" id="KW-1185">Reference proteome</keyword>
<feature type="compositionally biased region" description="Basic residues" evidence="1">
    <location>
        <begin position="39"/>
        <end position="58"/>
    </location>
</feature>
<proteinExistence type="predicted"/>
<sequence length="194" mass="22566">MELTRREEELMRMERRLRERTPPRAVQITMPPHGNGTFPKKRPGPRQRSKIQKKKRRQKMLDTLEVRLPQKRGVNRARDVVVTEEPTILPKRRKEANQECKGEEEGDTAFGKAERKQGHLKPGQRLEGLVESIIGSEVLDDYTIPRKRALTQLLSLCDINLLSAEVLKKFGIVEAKTEPTEKEAYKKRSKRFVF</sequence>
<dbReference type="EMBL" id="UYYB01009757">
    <property type="protein sequence ID" value="VDM68715.1"/>
    <property type="molecule type" value="Genomic_DNA"/>
</dbReference>
<feature type="compositionally biased region" description="Basic and acidic residues" evidence="1">
    <location>
        <begin position="1"/>
        <end position="22"/>
    </location>
</feature>
<organism evidence="2 3">
    <name type="scientific">Strongylus vulgaris</name>
    <name type="common">Blood worm</name>
    <dbReference type="NCBI Taxonomy" id="40348"/>
    <lineage>
        <taxon>Eukaryota</taxon>
        <taxon>Metazoa</taxon>
        <taxon>Ecdysozoa</taxon>
        <taxon>Nematoda</taxon>
        <taxon>Chromadorea</taxon>
        <taxon>Rhabditida</taxon>
        <taxon>Rhabditina</taxon>
        <taxon>Rhabditomorpha</taxon>
        <taxon>Strongyloidea</taxon>
        <taxon>Strongylidae</taxon>
        <taxon>Strongylus</taxon>
    </lineage>
</organism>
<evidence type="ECO:0000313" key="2">
    <source>
        <dbReference type="EMBL" id="VDM68715.1"/>
    </source>
</evidence>
<dbReference type="OrthoDB" id="5875729at2759"/>
<dbReference type="AlphaFoldDB" id="A0A3P7KBP2"/>
<feature type="region of interest" description="Disordered" evidence="1">
    <location>
        <begin position="91"/>
        <end position="120"/>
    </location>
</feature>
<accession>A0A3P7KBP2</accession>
<name>A0A3P7KBP2_STRVU</name>
<dbReference type="Proteomes" id="UP000270094">
    <property type="component" value="Unassembled WGS sequence"/>
</dbReference>
<evidence type="ECO:0000256" key="1">
    <source>
        <dbReference type="SAM" id="MobiDB-lite"/>
    </source>
</evidence>
<protein>
    <submittedName>
        <fullName evidence="2">Uncharacterized protein</fullName>
    </submittedName>
</protein>